<dbReference type="PANTHER" id="PTHR43861">
    <property type="entry name" value="TRANS-ACONITATE 2-METHYLTRANSFERASE-RELATED"/>
    <property type="match status" value="1"/>
</dbReference>
<sequence>MLTRERRWRTALLQLAAPSPSETILDVGCGTGSFAIMVKRQCPAARVIGVDPDPSVLKIAHAKAAKTRAAIEWTEAMGDELARTGIEPVDKVVSRLIFHQCPLVIKRAILDAIFDVLRPSGARFVADYGEQRSRTMRALFRQIQRLDGFANTQPNADGVLPRMFAAAGFDRVIERQSISTPTGSISIYSAHKP</sequence>
<dbReference type="GO" id="GO:0008168">
    <property type="term" value="F:methyltransferase activity"/>
    <property type="evidence" value="ECO:0007669"/>
    <property type="project" value="UniProtKB-KW"/>
</dbReference>
<keyword evidence="3" id="KW-0489">Methyltransferase</keyword>
<feature type="domain" description="Methyltransferase" evidence="2">
    <location>
        <begin position="24"/>
        <end position="121"/>
    </location>
</feature>
<proteinExistence type="predicted"/>
<dbReference type="InterPro" id="IPR041698">
    <property type="entry name" value="Methyltransf_25"/>
</dbReference>
<keyword evidence="1" id="KW-0808">Transferase</keyword>
<dbReference type="Proteomes" id="UP000564677">
    <property type="component" value="Unassembled WGS sequence"/>
</dbReference>
<dbReference type="GO" id="GO:0032259">
    <property type="term" value="P:methylation"/>
    <property type="evidence" value="ECO:0007669"/>
    <property type="project" value="UniProtKB-KW"/>
</dbReference>
<dbReference type="Pfam" id="PF13649">
    <property type="entry name" value="Methyltransf_25"/>
    <property type="match status" value="1"/>
</dbReference>
<comment type="caution">
    <text evidence="3">The sequence shown here is derived from an EMBL/GenBank/DDBJ whole genome shotgun (WGS) entry which is preliminary data.</text>
</comment>
<dbReference type="EMBL" id="JAASQV010000006">
    <property type="protein sequence ID" value="NIJ67258.1"/>
    <property type="molecule type" value="Genomic_DNA"/>
</dbReference>
<dbReference type="CDD" id="cd02440">
    <property type="entry name" value="AdoMet_MTases"/>
    <property type="match status" value="1"/>
</dbReference>
<evidence type="ECO:0000256" key="1">
    <source>
        <dbReference type="ARBA" id="ARBA00022679"/>
    </source>
</evidence>
<dbReference type="RefSeq" id="WP_232318420.1">
    <property type="nucleotide sequence ID" value="NZ_JAASQV010000006.1"/>
</dbReference>
<protein>
    <submittedName>
        <fullName evidence="3">Ubiquinone/menaquinone biosynthesis C-methylase UbiE</fullName>
    </submittedName>
</protein>
<evidence type="ECO:0000313" key="3">
    <source>
        <dbReference type="EMBL" id="NIJ67258.1"/>
    </source>
</evidence>
<dbReference type="AlphaFoldDB" id="A0A7X5ZYC6"/>
<keyword evidence="3" id="KW-0830">Ubiquinone</keyword>
<accession>A0A7X5ZYC6</accession>
<evidence type="ECO:0000313" key="4">
    <source>
        <dbReference type="Proteomes" id="UP000564677"/>
    </source>
</evidence>
<reference evidence="3 4" key="1">
    <citation type="submission" date="2020-03" db="EMBL/GenBank/DDBJ databases">
        <title>Genomic Encyclopedia of Type Strains, Phase IV (KMG-IV): sequencing the most valuable type-strain genomes for metagenomic binning, comparative biology and taxonomic classification.</title>
        <authorList>
            <person name="Goeker M."/>
        </authorList>
    </citation>
    <scope>NUCLEOTIDE SEQUENCE [LARGE SCALE GENOMIC DNA]</scope>
    <source>
        <strain evidence="3 4">DSM 4733</strain>
    </source>
</reference>
<name>A0A7X5ZYC6_9SPHN</name>
<keyword evidence="4" id="KW-1185">Reference proteome</keyword>
<gene>
    <name evidence="3" type="ORF">FHR20_004240</name>
</gene>
<dbReference type="Gene3D" id="3.40.50.150">
    <property type="entry name" value="Vaccinia Virus protein VP39"/>
    <property type="match status" value="1"/>
</dbReference>
<dbReference type="InterPro" id="IPR029063">
    <property type="entry name" value="SAM-dependent_MTases_sf"/>
</dbReference>
<dbReference type="SUPFAM" id="SSF53335">
    <property type="entry name" value="S-adenosyl-L-methionine-dependent methyltransferases"/>
    <property type="match status" value="1"/>
</dbReference>
<evidence type="ECO:0000259" key="2">
    <source>
        <dbReference type="Pfam" id="PF13649"/>
    </source>
</evidence>
<organism evidence="3 4">
    <name type="scientific">Sphingomonas leidyi</name>
    <dbReference type="NCBI Taxonomy" id="68569"/>
    <lineage>
        <taxon>Bacteria</taxon>
        <taxon>Pseudomonadati</taxon>
        <taxon>Pseudomonadota</taxon>
        <taxon>Alphaproteobacteria</taxon>
        <taxon>Sphingomonadales</taxon>
        <taxon>Sphingomonadaceae</taxon>
        <taxon>Sphingomonas</taxon>
    </lineage>
</organism>